<gene>
    <name evidence="1" type="ORF">DUI87_15379</name>
</gene>
<name>A0A3M0K495_HIRRU</name>
<organism evidence="1 2">
    <name type="scientific">Hirundo rustica rustica</name>
    <dbReference type="NCBI Taxonomy" id="333673"/>
    <lineage>
        <taxon>Eukaryota</taxon>
        <taxon>Metazoa</taxon>
        <taxon>Chordata</taxon>
        <taxon>Craniata</taxon>
        <taxon>Vertebrata</taxon>
        <taxon>Euteleostomi</taxon>
        <taxon>Archelosauria</taxon>
        <taxon>Archosauria</taxon>
        <taxon>Dinosauria</taxon>
        <taxon>Saurischia</taxon>
        <taxon>Theropoda</taxon>
        <taxon>Coelurosauria</taxon>
        <taxon>Aves</taxon>
        <taxon>Neognathae</taxon>
        <taxon>Neoaves</taxon>
        <taxon>Telluraves</taxon>
        <taxon>Australaves</taxon>
        <taxon>Passeriformes</taxon>
        <taxon>Sylvioidea</taxon>
        <taxon>Hirundinidae</taxon>
        <taxon>Hirundo</taxon>
    </lineage>
</organism>
<reference evidence="1 2" key="1">
    <citation type="submission" date="2018-07" db="EMBL/GenBank/DDBJ databases">
        <title>A high quality draft genome assembly of the barn swallow (H. rustica rustica).</title>
        <authorList>
            <person name="Formenti G."/>
            <person name="Chiara M."/>
            <person name="Poveda L."/>
            <person name="Francoijs K.-J."/>
            <person name="Bonisoli-Alquati A."/>
            <person name="Canova L."/>
            <person name="Gianfranceschi L."/>
            <person name="Horner D.S."/>
            <person name="Saino N."/>
        </authorList>
    </citation>
    <scope>NUCLEOTIDE SEQUENCE [LARGE SCALE GENOMIC DNA]</scope>
    <source>
        <strain evidence="1">Chelidonia</strain>
        <tissue evidence="1">Blood</tissue>
    </source>
</reference>
<keyword evidence="2" id="KW-1185">Reference proteome</keyword>
<dbReference type="AlphaFoldDB" id="A0A3M0K495"/>
<dbReference type="Proteomes" id="UP000269221">
    <property type="component" value="Unassembled WGS sequence"/>
</dbReference>
<proteinExistence type="predicted"/>
<dbReference type="EMBL" id="QRBI01000119">
    <property type="protein sequence ID" value="RMC07908.1"/>
    <property type="molecule type" value="Genomic_DNA"/>
</dbReference>
<sequence length="73" mass="8121">MELSSAAGASTRFLGLTQRYRRAPSLKIWVAEAKSLAESIMDLWSFSVSCSANARIVERFVEWVTNGHMVNGE</sequence>
<evidence type="ECO:0000313" key="2">
    <source>
        <dbReference type="Proteomes" id="UP000269221"/>
    </source>
</evidence>
<comment type="caution">
    <text evidence="1">The sequence shown here is derived from an EMBL/GenBank/DDBJ whole genome shotgun (WGS) entry which is preliminary data.</text>
</comment>
<protein>
    <submittedName>
        <fullName evidence="1">Uncharacterized protein</fullName>
    </submittedName>
</protein>
<evidence type="ECO:0000313" key="1">
    <source>
        <dbReference type="EMBL" id="RMC07908.1"/>
    </source>
</evidence>
<accession>A0A3M0K495</accession>